<feature type="transmembrane region" description="Helical" evidence="7">
    <location>
        <begin position="412"/>
        <end position="434"/>
    </location>
</feature>
<dbReference type="InterPro" id="IPR036259">
    <property type="entry name" value="MFS_trans_sf"/>
</dbReference>
<keyword evidence="2" id="KW-1003">Cell membrane</keyword>
<evidence type="ECO:0000256" key="7">
    <source>
        <dbReference type="SAM" id="Phobius"/>
    </source>
</evidence>
<proteinExistence type="predicted"/>
<dbReference type="AlphaFoldDB" id="A0A7J0CTP8"/>
<protein>
    <recommendedName>
        <fullName evidence="8">Major facilitator superfamily (MFS) profile domain-containing protein</fullName>
    </recommendedName>
</protein>
<dbReference type="GO" id="GO:0022857">
    <property type="term" value="F:transmembrane transporter activity"/>
    <property type="evidence" value="ECO:0007669"/>
    <property type="project" value="InterPro"/>
</dbReference>
<feature type="transmembrane region" description="Helical" evidence="7">
    <location>
        <begin position="580"/>
        <end position="602"/>
    </location>
</feature>
<evidence type="ECO:0000256" key="5">
    <source>
        <dbReference type="ARBA" id="ARBA00023136"/>
    </source>
</evidence>
<feature type="transmembrane region" description="Helical" evidence="7">
    <location>
        <begin position="326"/>
        <end position="347"/>
    </location>
</feature>
<feature type="transmembrane region" description="Helical" evidence="7">
    <location>
        <begin position="353"/>
        <end position="372"/>
    </location>
</feature>
<dbReference type="InterPro" id="IPR011701">
    <property type="entry name" value="MFS"/>
</dbReference>
<feature type="transmembrane region" description="Helical" evidence="7">
    <location>
        <begin position="490"/>
        <end position="510"/>
    </location>
</feature>
<feature type="transmembrane region" description="Helical" evidence="7">
    <location>
        <begin position="256"/>
        <end position="280"/>
    </location>
</feature>
<comment type="subcellular location">
    <subcellularLocation>
        <location evidence="1">Cell membrane</location>
        <topology evidence="1">Multi-pass membrane protein</topology>
    </subcellularLocation>
</comment>
<evidence type="ECO:0000313" key="9">
    <source>
        <dbReference type="EMBL" id="GFN05147.1"/>
    </source>
</evidence>
<feature type="transmembrane region" description="Helical" evidence="7">
    <location>
        <begin position="384"/>
        <end position="406"/>
    </location>
</feature>
<evidence type="ECO:0000259" key="8">
    <source>
        <dbReference type="PROSITE" id="PS50850"/>
    </source>
</evidence>
<dbReference type="SUPFAM" id="SSF51735">
    <property type="entry name" value="NAD(P)-binding Rossmann-fold domains"/>
    <property type="match status" value="1"/>
</dbReference>
<evidence type="ECO:0000256" key="6">
    <source>
        <dbReference type="SAM" id="MobiDB-lite"/>
    </source>
</evidence>
<dbReference type="CDD" id="cd17324">
    <property type="entry name" value="MFS_NepI_like"/>
    <property type="match status" value="1"/>
</dbReference>
<dbReference type="Pfam" id="PF00106">
    <property type="entry name" value="adh_short"/>
    <property type="match status" value="1"/>
</dbReference>
<organism evidence="9 10">
    <name type="scientific">Streptomyces microflavus</name>
    <name type="common">Streptomyces lipmanii</name>
    <dbReference type="NCBI Taxonomy" id="1919"/>
    <lineage>
        <taxon>Bacteria</taxon>
        <taxon>Bacillati</taxon>
        <taxon>Actinomycetota</taxon>
        <taxon>Actinomycetes</taxon>
        <taxon>Kitasatosporales</taxon>
        <taxon>Streptomycetaceae</taxon>
        <taxon>Streptomyces</taxon>
    </lineage>
</organism>
<dbReference type="PANTHER" id="PTHR43124">
    <property type="entry name" value="PURINE EFFLUX PUMP PBUE"/>
    <property type="match status" value="1"/>
</dbReference>
<comment type="caution">
    <text evidence="9">The sequence shown here is derived from an EMBL/GenBank/DDBJ whole genome shotgun (WGS) entry which is preliminary data.</text>
</comment>
<dbReference type="InterPro" id="IPR050189">
    <property type="entry name" value="MFS_Efflux_Transporters"/>
</dbReference>
<dbReference type="Gene3D" id="3.40.50.720">
    <property type="entry name" value="NAD(P)-binding Rossmann-like Domain"/>
    <property type="match status" value="1"/>
</dbReference>
<dbReference type="InterPro" id="IPR036291">
    <property type="entry name" value="NAD(P)-bd_dom_sf"/>
</dbReference>
<keyword evidence="4 7" id="KW-1133">Transmembrane helix</keyword>
<accession>A0A7J0CTP8</accession>
<dbReference type="GO" id="GO:0005886">
    <property type="term" value="C:plasma membrane"/>
    <property type="evidence" value="ECO:0007669"/>
    <property type="project" value="UniProtKB-SubCell"/>
</dbReference>
<feature type="transmembrane region" description="Helical" evidence="7">
    <location>
        <begin position="608"/>
        <end position="627"/>
    </location>
</feature>
<feature type="compositionally biased region" description="Pro residues" evidence="6">
    <location>
        <begin position="203"/>
        <end position="221"/>
    </location>
</feature>
<keyword evidence="3 7" id="KW-0812">Transmembrane</keyword>
<reference evidence="9 10" key="1">
    <citation type="submission" date="2020-05" db="EMBL/GenBank/DDBJ databases">
        <title>Whole genome shotgun sequence of Streptomyces microflavus NBRC 13062.</title>
        <authorList>
            <person name="Komaki H."/>
            <person name="Tamura T."/>
        </authorList>
    </citation>
    <scope>NUCLEOTIDE SEQUENCE [LARGE SCALE GENOMIC DNA]</scope>
    <source>
        <strain evidence="9 10">NBRC 13062</strain>
    </source>
</reference>
<feature type="transmembrane region" description="Helical" evidence="7">
    <location>
        <begin position="544"/>
        <end position="568"/>
    </location>
</feature>
<feature type="transmembrane region" description="Helical" evidence="7">
    <location>
        <begin position="454"/>
        <end position="478"/>
    </location>
</feature>
<dbReference type="EMBL" id="BLWD01000001">
    <property type="protein sequence ID" value="GFN05147.1"/>
    <property type="molecule type" value="Genomic_DNA"/>
</dbReference>
<dbReference type="InterPro" id="IPR002347">
    <property type="entry name" value="SDR_fam"/>
</dbReference>
<feature type="compositionally biased region" description="Low complexity" evidence="6">
    <location>
        <begin position="167"/>
        <end position="179"/>
    </location>
</feature>
<feature type="region of interest" description="Disordered" evidence="6">
    <location>
        <begin position="152"/>
        <end position="224"/>
    </location>
</feature>
<name>A0A7J0CTP8_STRMI</name>
<evidence type="ECO:0000256" key="4">
    <source>
        <dbReference type="ARBA" id="ARBA00022989"/>
    </source>
</evidence>
<keyword evidence="5 7" id="KW-0472">Membrane</keyword>
<evidence type="ECO:0000313" key="10">
    <source>
        <dbReference type="Proteomes" id="UP000498740"/>
    </source>
</evidence>
<evidence type="ECO:0000256" key="3">
    <source>
        <dbReference type="ARBA" id="ARBA00022692"/>
    </source>
</evidence>
<sequence length="649" mass="66594">MTKYARRRALVVGEATGIGLAIAKRLVEGGASVLLTARTEEERAHAVAELGSAARVVTPSAVEAALTGETGAGEAVIGTGPAGDDAPGFRGGVDLLFADAIPTARPLLPHIEDGGAIVLTAPTPCPDDVRALAAELASRGIRVNAVARAVSRRRAPAPYPCHRWGVSAPPRRWPAPRSSWPRRRRSPRGPGSPSTAASAAPEPAAPDPHHSPSPSPHPAPPIRKVGAHVMSTAPDTAPAAAAAPDPKGGGDEQQKLPLFALLALATAVFITSLTETLPAGLLPAMSQDLRVSESATGQTVTVYAIGTALTAIPLTAATAGWRRKKLLLTAMGGFALANTVTAVSSVYELTMVARFVAGIAAGLAWALLAGYARRMAPVHLQGKAMAIAMAGIPVALSLGVPAGTFLGDWLGWRVAFLSMTVLTVVLLVWIFVAVPDFPGQGRGERPKLLRTLRIPGVSPVLFVTTVFVLAHTILYAYIATYLDDLGLGGSTGLILLVFGAASLASIWIVGAQINRRLRGLTVGGALLVAVASLLLAVLSDTTALVYVAAVLWGLGWGGVPTLLQTAVGDAGGESADAAQAMLVTLWNVAMAGGGIVGGILLDTLGSESFPWTVLLLLLPVIAVVLYARRAGFPARRPGAEAEEAPVPAA</sequence>
<dbReference type="PANTHER" id="PTHR43124:SF3">
    <property type="entry name" value="CHLORAMPHENICOL EFFLUX PUMP RV0191"/>
    <property type="match status" value="1"/>
</dbReference>
<feature type="compositionally biased region" description="Low complexity" evidence="6">
    <location>
        <begin position="188"/>
        <end position="202"/>
    </location>
</feature>
<gene>
    <name evidence="9" type="ORF">Smic_37030</name>
</gene>
<feature type="transmembrane region" description="Helical" evidence="7">
    <location>
        <begin position="300"/>
        <end position="319"/>
    </location>
</feature>
<dbReference type="Proteomes" id="UP000498740">
    <property type="component" value="Unassembled WGS sequence"/>
</dbReference>
<dbReference type="Pfam" id="PF07690">
    <property type="entry name" value="MFS_1"/>
    <property type="match status" value="1"/>
</dbReference>
<feature type="transmembrane region" description="Helical" evidence="7">
    <location>
        <begin position="517"/>
        <end position="538"/>
    </location>
</feature>
<feature type="domain" description="Major facilitator superfamily (MFS) profile" evidence="8">
    <location>
        <begin position="260"/>
        <end position="631"/>
    </location>
</feature>
<dbReference type="SUPFAM" id="SSF103473">
    <property type="entry name" value="MFS general substrate transporter"/>
    <property type="match status" value="1"/>
</dbReference>
<dbReference type="PROSITE" id="PS50850">
    <property type="entry name" value="MFS"/>
    <property type="match status" value="1"/>
</dbReference>
<dbReference type="Gene3D" id="1.20.1250.20">
    <property type="entry name" value="MFS general substrate transporter like domains"/>
    <property type="match status" value="1"/>
</dbReference>
<dbReference type="InterPro" id="IPR020846">
    <property type="entry name" value="MFS_dom"/>
</dbReference>
<evidence type="ECO:0000256" key="1">
    <source>
        <dbReference type="ARBA" id="ARBA00004651"/>
    </source>
</evidence>
<evidence type="ECO:0000256" key="2">
    <source>
        <dbReference type="ARBA" id="ARBA00022475"/>
    </source>
</evidence>